<evidence type="ECO:0000256" key="9">
    <source>
        <dbReference type="HAMAP-Rule" id="MF_00195"/>
    </source>
</evidence>
<dbReference type="CDD" id="cd01895">
    <property type="entry name" value="EngA2"/>
    <property type="match status" value="1"/>
</dbReference>
<evidence type="ECO:0000256" key="2">
    <source>
        <dbReference type="ARBA" id="ARBA00020953"/>
    </source>
</evidence>
<dbReference type="Pfam" id="PF14714">
    <property type="entry name" value="KH_dom-like"/>
    <property type="match status" value="1"/>
</dbReference>
<comment type="subunit">
    <text evidence="9">Associates with the 50S ribosomal subunit.</text>
</comment>
<name>C0GI37_DETAL</name>
<dbReference type="Gene3D" id="3.40.50.300">
    <property type="entry name" value="P-loop containing nucleotide triphosphate hydrolases"/>
    <property type="match status" value="2"/>
</dbReference>
<keyword evidence="3 9" id="KW-0690">Ribosome biogenesis</keyword>
<comment type="caution">
    <text evidence="13">The sequence shown here is derived from an EMBL/GenBank/DDBJ whole genome shotgun (WGS) entry which is preliminary data.</text>
</comment>
<proteinExistence type="inferred from homology"/>
<organism evidence="13 14">
    <name type="scientific">Dethiobacter alkaliphilus AHT 1</name>
    <dbReference type="NCBI Taxonomy" id="555088"/>
    <lineage>
        <taxon>Bacteria</taxon>
        <taxon>Bacillati</taxon>
        <taxon>Bacillota</taxon>
        <taxon>Dethiobacteria</taxon>
        <taxon>Dethiobacterales</taxon>
        <taxon>Dethiobacteraceae</taxon>
        <taxon>Dethiobacter</taxon>
    </lineage>
</organism>
<keyword evidence="4 11" id="KW-0677">Repeat</keyword>
<accession>C0GI37</accession>
<dbReference type="STRING" id="555088.DealDRAFT_2146"/>
<evidence type="ECO:0000259" key="12">
    <source>
        <dbReference type="PROSITE" id="PS51712"/>
    </source>
</evidence>
<dbReference type="CDD" id="cd01894">
    <property type="entry name" value="EngA1"/>
    <property type="match status" value="1"/>
</dbReference>
<dbReference type="PANTHER" id="PTHR43834">
    <property type="entry name" value="GTPASE DER"/>
    <property type="match status" value="1"/>
</dbReference>
<feature type="binding site" evidence="9">
    <location>
        <begin position="119"/>
        <end position="122"/>
    </location>
    <ligand>
        <name>GTP</name>
        <dbReference type="ChEBI" id="CHEBI:37565"/>
        <label>1</label>
    </ligand>
</feature>
<comment type="similarity">
    <text evidence="1 9 10 11">Belongs to the TRAFAC class TrmE-Era-EngA-EngB-Septin-like GTPase superfamily. EngA (Der) GTPase family.</text>
</comment>
<sequence length="440" mass="49560">MSHPVVAIVGRPNVGKSTLFNRLIQRRLAIEEPTAGVTRDRIYGRADWTGHEFWLIDTGGLTFEEDKISREIHRQVKLAMEEANVIIFVVDVRSGPVTLDYEVAAMLRKTTKPVILAANKAESPNFDMSEFYALGLGEPTLTSGAHGLGTGDLLDEVAKHLPETEEFPEDEEILRVAIIGRPNVGKSSLTNKLSGTERVIVSDMPGTTRDAIDLLIERDNRKYLFVDTAGIRRKSKVDEAVEYYSVLRSIRAAESADVVLMLIDAAEGVTEQDKRIAGIAHEAGRALVIVVNKWDKVEKDDKTMDAYRDNLRDELAYITYAPILFISALTGQRVQRVYELIDYVAEQHALRVKTSRLNELLEDATAVVPPPSKKGKQLKIYYLTQVRVKPPTFSIFVNDPELAHFSYIRFLENKLRETYGFEGTPIRIYVRKRSKKGDKL</sequence>
<dbReference type="Pfam" id="PF01926">
    <property type="entry name" value="MMR_HSR1"/>
    <property type="match status" value="2"/>
</dbReference>
<keyword evidence="5 9" id="KW-0547">Nucleotide-binding</keyword>
<evidence type="ECO:0000256" key="1">
    <source>
        <dbReference type="ARBA" id="ARBA00008279"/>
    </source>
</evidence>
<dbReference type="Proteomes" id="UP000006443">
    <property type="component" value="Unassembled WGS sequence"/>
</dbReference>
<dbReference type="FunFam" id="3.40.50.300:FF:000057">
    <property type="entry name" value="GTPase Der"/>
    <property type="match status" value="1"/>
</dbReference>
<dbReference type="PROSITE" id="PS51712">
    <property type="entry name" value="G_ENGA"/>
    <property type="match status" value="2"/>
</dbReference>
<evidence type="ECO:0000256" key="8">
    <source>
        <dbReference type="ARBA" id="ARBA00053470"/>
    </source>
</evidence>
<dbReference type="InterPro" id="IPR006073">
    <property type="entry name" value="GTP-bd"/>
</dbReference>
<evidence type="ECO:0000256" key="4">
    <source>
        <dbReference type="ARBA" id="ARBA00022737"/>
    </source>
</evidence>
<dbReference type="InterPro" id="IPR015946">
    <property type="entry name" value="KH_dom-like_a/b"/>
</dbReference>
<comment type="function">
    <text evidence="8 9 11">GTPase that plays an essential role in the late steps of ribosome biogenesis.</text>
</comment>
<dbReference type="PIRSF" id="PIRSF006485">
    <property type="entry name" value="GTP-binding_EngA"/>
    <property type="match status" value="1"/>
</dbReference>
<dbReference type="PANTHER" id="PTHR43834:SF6">
    <property type="entry name" value="GTPASE DER"/>
    <property type="match status" value="1"/>
</dbReference>
<keyword evidence="6 9" id="KW-0342">GTP-binding</keyword>
<keyword evidence="14" id="KW-1185">Reference proteome</keyword>
<dbReference type="GO" id="GO:0043022">
    <property type="term" value="F:ribosome binding"/>
    <property type="evidence" value="ECO:0007669"/>
    <property type="project" value="TreeGrafter"/>
</dbReference>
<feature type="domain" description="EngA-type G" evidence="12">
    <location>
        <begin position="4"/>
        <end position="165"/>
    </location>
</feature>
<dbReference type="SUPFAM" id="SSF52540">
    <property type="entry name" value="P-loop containing nucleoside triphosphate hydrolases"/>
    <property type="match status" value="2"/>
</dbReference>
<dbReference type="NCBIfam" id="TIGR03594">
    <property type="entry name" value="GTPase_EngA"/>
    <property type="match status" value="1"/>
</dbReference>
<gene>
    <name evidence="9" type="primary">der</name>
    <name evidence="13" type="ORF">DealDRAFT_2146</name>
</gene>
<feature type="binding site" evidence="9">
    <location>
        <begin position="10"/>
        <end position="17"/>
    </location>
    <ligand>
        <name>GTP</name>
        <dbReference type="ChEBI" id="CHEBI:37565"/>
        <label>1</label>
    </ligand>
</feature>
<dbReference type="GO" id="GO:0005525">
    <property type="term" value="F:GTP binding"/>
    <property type="evidence" value="ECO:0007669"/>
    <property type="project" value="UniProtKB-UniRule"/>
</dbReference>
<feature type="binding site" evidence="9">
    <location>
        <begin position="180"/>
        <end position="187"/>
    </location>
    <ligand>
        <name>GTP</name>
        <dbReference type="ChEBI" id="CHEBI:37565"/>
        <label>2</label>
    </ligand>
</feature>
<dbReference type="RefSeq" id="WP_008517284.1">
    <property type="nucleotide sequence ID" value="NZ_ACJM01000010.1"/>
</dbReference>
<dbReference type="AlphaFoldDB" id="C0GI37"/>
<evidence type="ECO:0000313" key="14">
    <source>
        <dbReference type="Proteomes" id="UP000006443"/>
    </source>
</evidence>
<dbReference type="InterPro" id="IPR005225">
    <property type="entry name" value="Small_GTP-bd"/>
</dbReference>
<dbReference type="FunFam" id="3.30.300.20:FF:000004">
    <property type="entry name" value="GTPase Der"/>
    <property type="match status" value="1"/>
</dbReference>
<dbReference type="FunFam" id="3.40.50.300:FF:000040">
    <property type="entry name" value="GTPase Der"/>
    <property type="match status" value="1"/>
</dbReference>
<dbReference type="EMBL" id="ACJM01000010">
    <property type="protein sequence ID" value="EEG77111.1"/>
    <property type="molecule type" value="Genomic_DNA"/>
</dbReference>
<dbReference type="InterPro" id="IPR031166">
    <property type="entry name" value="G_ENGA"/>
</dbReference>
<evidence type="ECO:0000256" key="7">
    <source>
        <dbReference type="ARBA" id="ARBA00032345"/>
    </source>
</evidence>
<dbReference type="HAMAP" id="MF_00195">
    <property type="entry name" value="GTPase_Der"/>
    <property type="match status" value="1"/>
</dbReference>
<reference evidence="13 14" key="1">
    <citation type="submission" date="2009-02" db="EMBL/GenBank/DDBJ databases">
        <title>Sequencing of the draft genome and assembly of Dethiobacter alkaliphilus AHT 1.</title>
        <authorList>
            <consortium name="US DOE Joint Genome Institute (JGI-PGF)"/>
            <person name="Lucas S."/>
            <person name="Copeland A."/>
            <person name="Lapidus A."/>
            <person name="Glavina del Rio T."/>
            <person name="Dalin E."/>
            <person name="Tice H."/>
            <person name="Bruce D."/>
            <person name="Goodwin L."/>
            <person name="Pitluck S."/>
            <person name="Larimer F."/>
            <person name="Land M.L."/>
            <person name="Hauser L."/>
            <person name="Muyzer G."/>
        </authorList>
    </citation>
    <scope>NUCLEOTIDE SEQUENCE [LARGE SCALE GENOMIC DNA]</scope>
    <source>
        <strain evidence="13 14">AHT 1</strain>
    </source>
</reference>
<feature type="binding site" evidence="9">
    <location>
        <begin position="227"/>
        <end position="231"/>
    </location>
    <ligand>
        <name>GTP</name>
        <dbReference type="ChEBI" id="CHEBI:37565"/>
        <label>2</label>
    </ligand>
</feature>
<feature type="binding site" evidence="9">
    <location>
        <begin position="292"/>
        <end position="295"/>
    </location>
    <ligand>
        <name>GTP</name>
        <dbReference type="ChEBI" id="CHEBI:37565"/>
        <label>2</label>
    </ligand>
</feature>
<evidence type="ECO:0000256" key="5">
    <source>
        <dbReference type="ARBA" id="ARBA00022741"/>
    </source>
</evidence>
<evidence type="ECO:0000256" key="3">
    <source>
        <dbReference type="ARBA" id="ARBA00022517"/>
    </source>
</evidence>
<evidence type="ECO:0000256" key="6">
    <source>
        <dbReference type="ARBA" id="ARBA00023134"/>
    </source>
</evidence>
<dbReference type="Gene3D" id="3.30.300.20">
    <property type="match status" value="1"/>
</dbReference>
<protein>
    <recommendedName>
        <fullName evidence="2 9">GTPase Der</fullName>
    </recommendedName>
    <alternativeName>
        <fullName evidence="7 9">GTP-binding protein EngA</fullName>
    </alternativeName>
</protein>
<dbReference type="OrthoDB" id="9805918at2"/>
<dbReference type="InterPro" id="IPR027417">
    <property type="entry name" value="P-loop_NTPase"/>
</dbReference>
<dbReference type="NCBIfam" id="TIGR00231">
    <property type="entry name" value="small_GTP"/>
    <property type="match status" value="2"/>
</dbReference>
<feature type="domain" description="EngA-type G" evidence="12">
    <location>
        <begin position="174"/>
        <end position="349"/>
    </location>
</feature>
<evidence type="ECO:0000256" key="10">
    <source>
        <dbReference type="PROSITE-ProRule" id="PRU01049"/>
    </source>
</evidence>
<evidence type="ECO:0000313" key="13">
    <source>
        <dbReference type="EMBL" id="EEG77111.1"/>
    </source>
</evidence>
<dbReference type="PRINTS" id="PR00326">
    <property type="entry name" value="GTP1OBG"/>
</dbReference>
<feature type="binding site" evidence="9">
    <location>
        <begin position="57"/>
        <end position="61"/>
    </location>
    <ligand>
        <name>GTP</name>
        <dbReference type="ChEBI" id="CHEBI:37565"/>
        <label>1</label>
    </ligand>
</feature>
<evidence type="ECO:0000256" key="11">
    <source>
        <dbReference type="RuleBase" id="RU004481"/>
    </source>
</evidence>
<dbReference type="eggNOG" id="COG1160">
    <property type="taxonomic scope" value="Bacteria"/>
</dbReference>
<dbReference type="GO" id="GO:0042254">
    <property type="term" value="P:ribosome biogenesis"/>
    <property type="evidence" value="ECO:0007669"/>
    <property type="project" value="UniProtKB-KW"/>
</dbReference>
<dbReference type="InterPro" id="IPR016484">
    <property type="entry name" value="GTPase_Der"/>
</dbReference>
<dbReference type="InterPro" id="IPR032859">
    <property type="entry name" value="KH_dom-like"/>
</dbReference>